<reference evidence="1" key="1">
    <citation type="submission" date="2018-10" db="EMBL/GenBank/DDBJ databases">
        <title>Effector identification in a new, highly contiguous assembly of the strawberry crown rot pathogen Phytophthora cactorum.</title>
        <authorList>
            <person name="Armitage A.D."/>
            <person name="Nellist C.F."/>
            <person name="Bates H."/>
            <person name="Vickerstaff R.J."/>
            <person name="Harrison R.J."/>
        </authorList>
    </citation>
    <scope>NUCLEOTIDE SEQUENCE</scope>
    <source>
        <strain evidence="1">4032</strain>
    </source>
</reference>
<dbReference type="EMBL" id="RCMI01006525">
    <property type="protein sequence ID" value="KAG2851662.1"/>
    <property type="molecule type" value="Genomic_DNA"/>
</dbReference>
<accession>A0A8T0YJ59</accession>
<dbReference type="Proteomes" id="UP000774804">
    <property type="component" value="Unassembled WGS sequence"/>
</dbReference>
<name>A0A8T0YJ59_9STRA</name>
<evidence type="ECO:0000313" key="1">
    <source>
        <dbReference type="EMBL" id="KAG2851662.1"/>
    </source>
</evidence>
<evidence type="ECO:0000313" key="2">
    <source>
        <dbReference type="Proteomes" id="UP000774804"/>
    </source>
</evidence>
<gene>
    <name evidence="1" type="ORF">PC115_g26024</name>
</gene>
<feature type="non-terminal residue" evidence="1">
    <location>
        <position position="174"/>
    </location>
</feature>
<protein>
    <submittedName>
        <fullName evidence="1">Uncharacterized protein</fullName>
    </submittedName>
</protein>
<proteinExistence type="predicted"/>
<feature type="non-terminal residue" evidence="1">
    <location>
        <position position="1"/>
    </location>
</feature>
<comment type="caution">
    <text evidence="1">The sequence shown here is derived from an EMBL/GenBank/DDBJ whole genome shotgun (WGS) entry which is preliminary data.</text>
</comment>
<organism evidence="1 2">
    <name type="scientific">Phytophthora cactorum</name>
    <dbReference type="NCBI Taxonomy" id="29920"/>
    <lineage>
        <taxon>Eukaryota</taxon>
        <taxon>Sar</taxon>
        <taxon>Stramenopiles</taxon>
        <taxon>Oomycota</taxon>
        <taxon>Peronosporomycetes</taxon>
        <taxon>Peronosporales</taxon>
        <taxon>Peronosporaceae</taxon>
        <taxon>Phytophthora</taxon>
    </lineage>
</organism>
<sequence>PKQEAVRKLGELNALIAQAKGSGIDTTREESAVWMAGEFIKYADWDAANVARNKAQFERVKLLQNNAQQLANDLPNFERGEVIQMLDTAKSELTQVMNGSVTRRAVPKVNWSNITVQNDQFMSNGKPVFLYDYFSKPLNIPTSDPTLYNEYLGQLDHPKAISPIFALDEAGTID</sequence>
<dbReference type="AlphaFoldDB" id="A0A8T0YJ59"/>